<feature type="region of interest" description="Disordered" evidence="1">
    <location>
        <begin position="436"/>
        <end position="464"/>
    </location>
</feature>
<name>A0A835B5Y2_9POAL</name>
<sequence length="464" mass="50223">MGVMVDDAPEPMKKTMIRVRKFDVARDLRAVEELERLCQVGLSGDQSSDDSDPAAADHDGGGAGKKKKRRSSKKKKKRGMSLYVEQIGDPFARVRHAPDHVILVAEYGEDEEVVGVIKACTRMVSRGKKNKKQSFSSSSKQFVKVACLLGLRTASNATWPPHSVPDTGSLLSLCRRLGIATELVRRAESWCASRGAAYATMATTESNAASLALFAGRFAYAPFRRPVFLGHPVHRHRARLPRAHRVLRLPPALAAAAYAALLPPSAAEFLPADLPSLLSHKLTLGTYLAIHRRSAAADEPSAAAPSFALLSVWDATRSLSLRVGGAPPLLRASLAAARALDRHAPWLQVPSVPDIFRPFGTYLLYGLRMSGPEGPAMLRSLCRHAHNVARKNPACAVVAADLGPEDPAAAVVPHWPKFSCDEDVWCIKKLAGNVAGDDDAEEDDDDWTTSPPPSGVMFVDPREF</sequence>
<feature type="compositionally biased region" description="Acidic residues" evidence="1">
    <location>
        <begin position="436"/>
        <end position="447"/>
    </location>
</feature>
<feature type="region of interest" description="Disordered" evidence="1">
    <location>
        <begin position="42"/>
        <end position="79"/>
    </location>
</feature>
<proteinExistence type="predicted"/>
<dbReference type="OrthoDB" id="669296at2759"/>
<dbReference type="SUPFAM" id="SSF55729">
    <property type="entry name" value="Acyl-CoA N-acyltransferases (Nat)"/>
    <property type="match status" value="1"/>
</dbReference>
<dbReference type="PANTHER" id="PTHR47370:SF6">
    <property type="entry name" value="N-ACETYLTRANSFERASE HLS1-RELATED"/>
    <property type="match status" value="1"/>
</dbReference>
<evidence type="ECO:0000313" key="3">
    <source>
        <dbReference type="EMBL" id="KAF8691280.1"/>
    </source>
</evidence>
<dbReference type="InterPro" id="IPR016181">
    <property type="entry name" value="Acyl_CoA_acyltransferase"/>
</dbReference>
<dbReference type="EMBL" id="JACEFO010001965">
    <property type="protein sequence ID" value="KAF8691280.1"/>
    <property type="molecule type" value="Genomic_DNA"/>
</dbReference>
<dbReference type="InterPro" id="IPR000182">
    <property type="entry name" value="GNAT_dom"/>
</dbReference>
<evidence type="ECO:0000313" key="4">
    <source>
        <dbReference type="Proteomes" id="UP000636709"/>
    </source>
</evidence>
<dbReference type="GO" id="GO:0016747">
    <property type="term" value="F:acyltransferase activity, transferring groups other than amino-acyl groups"/>
    <property type="evidence" value="ECO:0007669"/>
    <property type="project" value="InterPro"/>
</dbReference>
<evidence type="ECO:0000259" key="2">
    <source>
        <dbReference type="Pfam" id="PF00583"/>
    </source>
</evidence>
<dbReference type="Gene3D" id="3.40.630.30">
    <property type="match status" value="1"/>
</dbReference>
<dbReference type="PANTHER" id="PTHR47370">
    <property type="entry name" value="ACYL-COA N-ACYLTRANSFERASES (NAT) SUPERFAMILY PROTEIN"/>
    <property type="match status" value="1"/>
</dbReference>
<dbReference type="Proteomes" id="UP000636709">
    <property type="component" value="Unassembled WGS sequence"/>
</dbReference>
<comment type="caution">
    <text evidence="3">The sequence shown here is derived from an EMBL/GenBank/DDBJ whole genome shotgun (WGS) entry which is preliminary data.</text>
</comment>
<feature type="compositionally biased region" description="Basic residues" evidence="1">
    <location>
        <begin position="64"/>
        <end position="79"/>
    </location>
</feature>
<reference evidence="3" key="1">
    <citation type="submission" date="2020-07" db="EMBL/GenBank/DDBJ databases">
        <title>Genome sequence and genetic diversity analysis of an under-domesticated orphan crop, white fonio (Digitaria exilis).</title>
        <authorList>
            <person name="Bennetzen J.L."/>
            <person name="Chen S."/>
            <person name="Ma X."/>
            <person name="Wang X."/>
            <person name="Yssel A.E.J."/>
            <person name="Chaluvadi S.R."/>
            <person name="Johnson M."/>
            <person name="Gangashetty P."/>
            <person name="Hamidou F."/>
            <person name="Sanogo M.D."/>
            <person name="Zwaenepoel A."/>
            <person name="Wallace J."/>
            <person name="Van De Peer Y."/>
            <person name="Van Deynze A."/>
        </authorList>
    </citation>
    <scope>NUCLEOTIDE SEQUENCE</scope>
    <source>
        <tissue evidence="3">Leaves</tissue>
    </source>
</reference>
<dbReference type="Pfam" id="PF00583">
    <property type="entry name" value="Acetyltransf_1"/>
    <property type="match status" value="1"/>
</dbReference>
<keyword evidence="4" id="KW-1185">Reference proteome</keyword>
<dbReference type="AlphaFoldDB" id="A0A835B5Y2"/>
<accession>A0A835B5Y2</accession>
<dbReference type="InterPro" id="IPR052810">
    <property type="entry name" value="Plant_NAT"/>
</dbReference>
<organism evidence="3 4">
    <name type="scientific">Digitaria exilis</name>
    <dbReference type="NCBI Taxonomy" id="1010633"/>
    <lineage>
        <taxon>Eukaryota</taxon>
        <taxon>Viridiplantae</taxon>
        <taxon>Streptophyta</taxon>
        <taxon>Embryophyta</taxon>
        <taxon>Tracheophyta</taxon>
        <taxon>Spermatophyta</taxon>
        <taxon>Magnoliopsida</taxon>
        <taxon>Liliopsida</taxon>
        <taxon>Poales</taxon>
        <taxon>Poaceae</taxon>
        <taxon>PACMAD clade</taxon>
        <taxon>Panicoideae</taxon>
        <taxon>Panicodae</taxon>
        <taxon>Paniceae</taxon>
        <taxon>Anthephorinae</taxon>
        <taxon>Digitaria</taxon>
    </lineage>
</organism>
<gene>
    <name evidence="3" type="ORF">HU200_040406</name>
</gene>
<protein>
    <recommendedName>
        <fullName evidence="2">N-acetyltransferase domain-containing protein</fullName>
    </recommendedName>
</protein>
<feature type="domain" description="N-acetyltransferase" evidence="2">
    <location>
        <begin position="174"/>
        <end position="214"/>
    </location>
</feature>
<evidence type="ECO:0000256" key="1">
    <source>
        <dbReference type="SAM" id="MobiDB-lite"/>
    </source>
</evidence>